<evidence type="ECO:0000313" key="2">
    <source>
        <dbReference type="EMBL" id="KAA9111486.1"/>
    </source>
</evidence>
<dbReference type="OrthoDB" id="5080865at2"/>
<keyword evidence="1" id="KW-0472">Membrane</keyword>
<dbReference type="Proteomes" id="UP000325827">
    <property type="component" value="Unassembled WGS sequence"/>
</dbReference>
<keyword evidence="1" id="KW-0812">Transmembrane</keyword>
<accession>A0A5J5J5Q9</accession>
<gene>
    <name evidence="2" type="ORF">F6B43_07950</name>
</gene>
<name>A0A5J5J5Q9_9MICO</name>
<dbReference type="AlphaFoldDB" id="A0A5J5J5Q9"/>
<protein>
    <submittedName>
        <fullName evidence="2">Uncharacterized protein</fullName>
    </submittedName>
</protein>
<reference evidence="3" key="1">
    <citation type="submission" date="2019-09" db="EMBL/GenBank/DDBJ databases">
        <title>Mumia zhuanghuii sp. nov. isolated from the intestinal contents of plateau pika (Ochotona curzoniae) in the Qinghai-Tibet plateau of China.</title>
        <authorList>
            <person name="Tian Z."/>
        </authorList>
    </citation>
    <scope>NUCLEOTIDE SEQUENCE [LARGE SCALE GENOMIC DNA]</scope>
    <source>
        <strain evidence="3">JCM 30598</strain>
    </source>
</reference>
<keyword evidence="1" id="KW-1133">Transmembrane helix</keyword>
<dbReference type="RefSeq" id="WP_150448256.1">
    <property type="nucleotide sequence ID" value="NZ_VYSA01000001.1"/>
</dbReference>
<sequence length="127" mass="13244">MTMPPDHPRPSLRRPGRKPLIVWDVVVTSILLTALAFVSFAVSVFGAFLVMASDPCGSTNCNNGLIAFGVLVAMGLPWIVFVATVVVAIILMAKRRIAFWVPLAGSPLVVGAWFLGAALASAGGPVG</sequence>
<feature type="transmembrane region" description="Helical" evidence="1">
    <location>
        <begin position="64"/>
        <end position="90"/>
    </location>
</feature>
<evidence type="ECO:0000313" key="3">
    <source>
        <dbReference type="Proteomes" id="UP000325827"/>
    </source>
</evidence>
<evidence type="ECO:0000256" key="1">
    <source>
        <dbReference type="SAM" id="Phobius"/>
    </source>
</evidence>
<proteinExistence type="predicted"/>
<comment type="caution">
    <text evidence="2">The sequence shown here is derived from an EMBL/GenBank/DDBJ whole genome shotgun (WGS) entry which is preliminary data.</text>
</comment>
<organism evidence="2 3">
    <name type="scientific">Microbacterium rhizomatis</name>
    <dbReference type="NCBI Taxonomy" id="1631477"/>
    <lineage>
        <taxon>Bacteria</taxon>
        <taxon>Bacillati</taxon>
        <taxon>Actinomycetota</taxon>
        <taxon>Actinomycetes</taxon>
        <taxon>Micrococcales</taxon>
        <taxon>Microbacteriaceae</taxon>
        <taxon>Microbacterium</taxon>
    </lineage>
</organism>
<feature type="transmembrane region" description="Helical" evidence="1">
    <location>
        <begin position="21"/>
        <end position="52"/>
    </location>
</feature>
<dbReference type="EMBL" id="VYSA01000001">
    <property type="protein sequence ID" value="KAA9111486.1"/>
    <property type="molecule type" value="Genomic_DNA"/>
</dbReference>
<feature type="transmembrane region" description="Helical" evidence="1">
    <location>
        <begin position="97"/>
        <end position="120"/>
    </location>
</feature>
<keyword evidence="3" id="KW-1185">Reference proteome</keyword>